<dbReference type="InterPro" id="IPR011990">
    <property type="entry name" value="TPR-like_helical_dom_sf"/>
</dbReference>
<dbReference type="AlphaFoldDB" id="A4VPC1"/>
<evidence type="ECO:0000256" key="1">
    <source>
        <dbReference type="ARBA" id="ARBA00022737"/>
    </source>
</evidence>
<dbReference type="InterPro" id="IPR019734">
    <property type="entry name" value="TPR_rpt"/>
</dbReference>
<evidence type="ECO:0000256" key="3">
    <source>
        <dbReference type="PROSITE-ProRule" id="PRU00339"/>
    </source>
</evidence>
<dbReference type="Gene3D" id="1.25.40.10">
    <property type="entry name" value="Tetratricopeptide repeat domain"/>
    <property type="match status" value="3"/>
</dbReference>
<dbReference type="HOGENOM" id="CLU_007251_4_0_6"/>
<protein>
    <submittedName>
        <fullName evidence="4">TPR domain protein</fullName>
    </submittedName>
</protein>
<dbReference type="InterPro" id="IPR051685">
    <property type="entry name" value="Ycf3/AcsC/BcsC/TPR_MFPF"/>
</dbReference>
<dbReference type="SMART" id="SM00028">
    <property type="entry name" value="TPR"/>
    <property type="match status" value="6"/>
</dbReference>
<dbReference type="EMBL" id="CP000304">
    <property type="protein sequence ID" value="ABP80822.1"/>
    <property type="molecule type" value="Genomic_DNA"/>
</dbReference>
<dbReference type="Proteomes" id="UP000000233">
    <property type="component" value="Chromosome"/>
</dbReference>
<dbReference type="Pfam" id="PF13432">
    <property type="entry name" value="TPR_16"/>
    <property type="match status" value="1"/>
</dbReference>
<dbReference type="Pfam" id="PF13174">
    <property type="entry name" value="TPR_6"/>
    <property type="match status" value="1"/>
</dbReference>
<keyword evidence="5" id="KW-1185">Reference proteome</keyword>
<keyword evidence="1" id="KW-0677">Repeat</keyword>
<evidence type="ECO:0000256" key="2">
    <source>
        <dbReference type="ARBA" id="ARBA00022803"/>
    </source>
</evidence>
<feature type="repeat" description="TPR" evidence="3">
    <location>
        <begin position="545"/>
        <end position="578"/>
    </location>
</feature>
<dbReference type="eggNOG" id="COG0457">
    <property type="taxonomic scope" value="Bacteria"/>
</dbReference>
<dbReference type="PANTHER" id="PTHR44943">
    <property type="entry name" value="CELLULOSE SYNTHASE OPERON PROTEIN C"/>
    <property type="match status" value="1"/>
</dbReference>
<accession>A4VPC1</accession>
<dbReference type="Pfam" id="PF14559">
    <property type="entry name" value="TPR_19"/>
    <property type="match status" value="2"/>
</dbReference>
<dbReference type="PANTHER" id="PTHR44943:SF8">
    <property type="entry name" value="TPR REPEAT-CONTAINING PROTEIN MJ0263"/>
    <property type="match status" value="1"/>
</dbReference>
<name>A4VPC1_STUS1</name>
<evidence type="ECO:0000313" key="5">
    <source>
        <dbReference type="Proteomes" id="UP000000233"/>
    </source>
</evidence>
<reference evidence="4 5" key="1">
    <citation type="journal article" date="2008" name="Proc. Natl. Acad. Sci. U.S.A.">
        <title>Nitrogen fixation island and rhizosphere competence traits in the genome of root-associated Pseudomonas stutzeri A1501.</title>
        <authorList>
            <person name="Yan Y."/>
            <person name="Yang J."/>
            <person name="Dou Y."/>
            <person name="Chen M."/>
            <person name="Ping S."/>
            <person name="Peng J."/>
            <person name="Lu W."/>
            <person name="Zhang W."/>
            <person name="Yao Z."/>
            <person name="Li H."/>
            <person name="Liu W."/>
            <person name="He S."/>
            <person name="Geng L."/>
            <person name="Zhang X."/>
            <person name="Yang F."/>
            <person name="Yu H."/>
            <person name="Zhan Y."/>
            <person name="Li D."/>
            <person name="Lin Z."/>
            <person name="Wang Y."/>
            <person name="Elmerich C."/>
            <person name="Lin M."/>
            <person name="Jin Q."/>
        </authorList>
    </citation>
    <scope>NUCLEOTIDE SEQUENCE [LARGE SCALE GENOMIC DNA]</scope>
    <source>
        <strain evidence="4 5">A1501</strain>
    </source>
</reference>
<organism evidence="4 5">
    <name type="scientific">Stutzerimonas stutzeri (strain A1501)</name>
    <name type="common">Pseudomonas stutzeri</name>
    <dbReference type="NCBI Taxonomy" id="379731"/>
    <lineage>
        <taxon>Bacteria</taxon>
        <taxon>Pseudomonadati</taxon>
        <taxon>Pseudomonadota</taxon>
        <taxon>Gammaproteobacteria</taxon>
        <taxon>Pseudomonadales</taxon>
        <taxon>Pseudomonadaceae</taxon>
        <taxon>Stutzerimonas</taxon>
    </lineage>
</organism>
<proteinExistence type="predicted"/>
<dbReference type="PROSITE" id="PS50005">
    <property type="entry name" value="TPR"/>
    <property type="match status" value="1"/>
</dbReference>
<dbReference type="SUPFAM" id="SSF48452">
    <property type="entry name" value="TPR-like"/>
    <property type="match status" value="3"/>
</dbReference>
<dbReference type="KEGG" id="psa:PST_3184"/>
<keyword evidence="2 3" id="KW-0802">TPR repeat</keyword>
<gene>
    <name evidence="4" type="ordered locus">PST_3184</name>
</gene>
<evidence type="ECO:0000313" key="4">
    <source>
        <dbReference type="EMBL" id="ABP80822.1"/>
    </source>
</evidence>
<sequence length="594" mass="66355">MPCGLCHHAATAYQPYISPMKRLAALAALLLLGGCQTFTQQTPENSPPVEDAAPESAASDAAEYGSFSRQSLYALLVAELAGQRNRFDIALGNYVQQAHATQDAGVAERGFRIAEYLGADQAALDTALIWARNAPESLDAQRAAAVQLARAGRYEESLEFMEKVLQGQGDTHFDFLALSASETDPDTRAGLLQSFDKLLLKHPNNPQLSFGKAVLLQQDDRSEEALALLQEQPNKQRQIPSILLEARLLHSLQRSDQALPLLEKSLRQHPEDKRLRLTYARLLVEQERLEDAMGEFATLVQQHPADDDLRFSMALVCMEAEAWREATVYLEELIERGSHLDAAHFNLGRAYQAMDKKTKALEALAEVGPGNEFLPAKLLQSQLLYSSKRDQEASAVLADARQQQPDYAIQLYLIEIEALAEHSRTEQAWQLVEQALAEYPDDLNLLYTRAMLAEKRGDLGQLERDLRFIIEREPDNAMALNALGYTLADRTSRHDEALQLIEQAYQLNPDDPAILDSLGWINFRLGKLAEAEVLLRKALQRFPDHEVAAHLGEVLWTKGERSEARAVWSKALKLQPDSPILLETIKRLTGSEKL</sequence>